<protein>
    <recommendedName>
        <fullName evidence="3">Calcineurin-like phosphoesterase domain-containing protein</fullName>
    </recommendedName>
</protein>
<evidence type="ECO:0000313" key="2">
    <source>
        <dbReference type="Proteomes" id="UP001281305"/>
    </source>
</evidence>
<dbReference type="EMBL" id="CP146606">
    <property type="protein sequence ID" value="WYK16684.1"/>
    <property type="molecule type" value="Genomic_DNA"/>
</dbReference>
<keyword evidence="2" id="KW-1185">Reference proteome</keyword>
<organism evidence="1 2">
    <name type="scientific">Roseovarius rhodophyticola</name>
    <dbReference type="NCBI Taxonomy" id="3080827"/>
    <lineage>
        <taxon>Bacteria</taxon>
        <taxon>Pseudomonadati</taxon>
        <taxon>Pseudomonadota</taxon>
        <taxon>Alphaproteobacteria</taxon>
        <taxon>Rhodobacterales</taxon>
        <taxon>Roseobacteraceae</taxon>
        <taxon>Roseovarius</taxon>
    </lineage>
</organism>
<accession>A0ABZ2TAF8</accession>
<evidence type="ECO:0008006" key="3">
    <source>
        <dbReference type="Google" id="ProtNLM"/>
    </source>
</evidence>
<sequence>MLKFHKRRVALRHDRFEGNMRLAILALLICMTGSGAFSEDGKSLRLIALGDMPYGPPAEVYPPYETLIEEINARSPELVFHVGDTKSGRDDCTDQLLIEQLDYLQSIEAPVLYTPGDNEWTDCHRGAEPWADPLDRLNFIRDLYFSAPEQSFGRAPVLLEHQGEAGYPENARYQSRGIGFITAHVVGSNNNFESRSLENVEEYFARSRASAEWLTQSFEAFSNLEVMVVAIHADIFEFDFNEFGRERWLRHSGFHEFGNAFKAVAQSFGKPVLLVFGDSHRHVIFRPFPNDAPNVHAMEVYGARDMHAVEVVISPGASQPFVFETVWNPAFPQ</sequence>
<dbReference type="RefSeq" id="WP_317056753.1">
    <property type="nucleotide sequence ID" value="NZ_CP146606.1"/>
</dbReference>
<dbReference type="Proteomes" id="UP001281305">
    <property type="component" value="Chromosome"/>
</dbReference>
<evidence type="ECO:0000313" key="1">
    <source>
        <dbReference type="EMBL" id="WYK16684.1"/>
    </source>
</evidence>
<reference evidence="1 2" key="1">
    <citation type="submission" date="2024-02" db="EMBL/GenBank/DDBJ databases">
        <title>Roseovarius strain W115 nov., isolated from a marine algae.</title>
        <authorList>
            <person name="Lee M.W."/>
            <person name="Lee J.K."/>
            <person name="Kim J.M."/>
            <person name="Choi D.G."/>
            <person name="Baek J.H."/>
            <person name="Bayburt H."/>
            <person name="Jung J.J."/>
            <person name="Han D.M."/>
            <person name="Jeon C.O."/>
        </authorList>
    </citation>
    <scope>NUCLEOTIDE SEQUENCE [LARGE SCALE GENOMIC DNA]</scope>
    <source>
        <strain evidence="1 2">W115</strain>
    </source>
</reference>
<name>A0ABZ2TAF8_9RHOB</name>
<dbReference type="SUPFAM" id="SSF56300">
    <property type="entry name" value="Metallo-dependent phosphatases"/>
    <property type="match status" value="1"/>
</dbReference>
<proteinExistence type="predicted"/>
<gene>
    <name evidence="1" type="ORF">RZS32_009555</name>
</gene>
<dbReference type="InterPro" id="IPR029052">
    <property type="entry name" value="Metallo-depent_PP-like"/>
</dbReference>